<dbReference type="InterPro" id="IPR000917">
    <property type="entry name" value="Sulfatase_N"/>
</dbReference>
<feature type="region of interest" description="Disordered" evidence="7">
    <location>
        <begin position="508"/>
        <end position="529"/>
    </location>
</feature>
<proteinExistence type="inferred from homology"/>
<dbReference type="Gene3D" id="3.40.720.10">
    <property type="entry name" value="Alkaline Phosphatase, subunit A"/>
    <property type="match status" value="1"/>
</dbReference>
<keyword evidence="6" id="KW-0325">Glycoprotein</keyword>
<gene>
    <name evidence="9" type="ORF">RRG08_063648</name>
</gene>
<evidence type="ECO:0000256" key="4">
    <source>
        <dbReference type="ARBA" id="ARBA00022801"/>
    </source>
</evidence>
<comment type="cofactor">
    <cofactor evidence="1">
        <name>Ca(2+)</name>
        <dbReference type="ChEBI" id="CHEBI:29108"/>
    </cofactor>
</comment>
<feature type="domain" description="Sulfatase N-terminal" evidence="8">
    <location>
        <begin position="49"/>
        <end position="370"/>
    </location>
</feature>
<evidence type="ECO:0000256" key="1">
    <source>
        <dbReference type="ARBA" id="ARBA00001913"/>
    </source>
</evidence>
<dbReference type="SUPFAM" id="SSF53649">
    <property type="entry name" value="Alkaline phosphatase-like"/>
    <property type="match status" value="1"/>
</dbReference>
<dbReference type="Gene3D" id="3.30.1120.10">
    <property type="match status" value="1"/>
</dbReference>
<dbReference type="EMBL" id="JAWDGP010006835">
    <property type="protein sequence ID" value="KAK3734802.1"/>
    <property type="molecule type" value="Genomic_DNA"/>
</dbReference>
<keyword evidence="10" id="KW-1185">Reference proteome</keyword>
<reference evidence="9" key="1">
    <citation type="journal article" date="2023" name="G3 (Bethesda)">
        <title>A reference genome for the long-term kleptoplast-retaining sea slug Elysia crispata morphotype clarki.</title>
        <authorList>
            <person name="Eastman K.E."/>
            <person name="Pendleton A.L."/>
            <person name="Shaikh M.A."/>
            <person name="Suttiyut T."/>
            <person name="Ogas R."/>
            <person name="Tomko P."/>
            <person name="Gavelis G."/>
            <person name="Widhalm J.R."/>
            <person name="Wisecaver J.H."/>
        </authorList>
    </citation>
    <scope>NUCLEOTIDE SEQUENCE</scope>
    <source>
        <strain evidence="9">ECLA1</strain>
    </source>
</reference>
<dbReference type="GO" id="GO:0046872">
    <property type="term" value="F:metal ion binding"/>
    <property type="evidence" value="ECO:0007669"/>
    <property type="project" value="UniProtKB-KW"/>
</dbReference>
<dbReference type="Pfam" id="PF00884">
    <property type="entry name" value="Sulfatase"/>
    <property type="match status" value="1"/>
</dbReference>
<sequence>MRVTFLKRSMIMAAENFILLLTGSLLVAIACAAVYDQNEAARTSSVERPHIVFILADDYGFNDVGYHGSEIATPALDDLARHGVKLENYYVQPVCTPTRSQLMSGRYQIHTGLQHQYIWNSQANGLPLDSPTIADKLKEAGYSTHMVGKWHLGFYKKEYMPQYRGFDTYFGYLGGWTNYYDHKIPYGGIPYLDFRNEKGPVGNETGHYSANLFTDKALQVLKEHGRSEKPLFLYLAYQSVHSPLQVPESYMKPYAYIKNKNRRTYAGMVAALDEGVANLTRALKQQGLWDNTLLVFSTDNGGCVPQGGNNFPLRGWKGSLWEGGVKGVGFVSGGYLTRRMRKDGEMGPGQINRELIHVSDWFPTLVKLAGGNLNGTKPLDGVDQWDTITKGVKSGRTVLLHNIDPLYKRQGSSEIQSSWDISVRAAVRSGDYKLITGYAGNGSWVPPPGEGHSGVVVDPDPPTKRLWLFNIKDDPEEYHDISDQQPEMVERLLHMLVAFNDTAVPVRFPPTKDPKSNPALHGGVWGPWE</sequence>
<dbReference type="PROSITE" id="PS51257">
    <property type="entry name" value="PROKAR_LIPOPROTEIN"/>
    <property type="match status" value="1"/>
</dbReference>
<evidence type="ECO:0000256" key="5">
    <source>
        <dbReference type="ARBA" id="ARBA00022837"/>
    </source>
</evidence>
<keyword evidence="5" id="KW-0106">Calcium</keyword>
<name>A0AAE0Y6T4_9GAST</name>
<evidence type="ECO:0000256" key="2">
    <source>
        <dbReference type="ARBA" id="ARBA00008779"/>
    </source>
</evidence>
<dbReference type="Proteomes" id="UP001283361">
    <property type="component" value="Unassembled WGS sequence"/>
</dbReference>
<evidence type="ECO:0000256" key="7">
    <source>
        <dbReference type="SAM" id="MobiDB-lite"/>
    </source>
</evidence>
<evidence type="ECO:0000256" key="3">
    <source>
        <dbReference type="ARBA" id="ARBA00022723"/>
    </source>
</evidence>
<evidence type="ECO:0000313" key="9">
    <source>
        <dbReference type="EMBL" id="KAK3734802.1"/>
    </source>
</evidence>
<dbReference type="AlphaFoldDB" id="A0AAE0Y6T4"/>
<protein>
    <recommendedName>
        <fullName evidence="8">Sulfatase N-terminal domain-containing protein</fullName>
    </recommendedName>
</protein>
<comment type="similarity">
    <text evidence="2">Belongs to the sulfatase family.</text>
</comment>
<dbReference type="InterPro" id="IPR017850">
    <property type="entry name" value="Alkaline_phosphatase_core_sf"/>
</dbReference>
<dbReference type="GO" id="GO:0008484">
    <property type="term" value="F:sulfuric ester hydrolase activity"/>
    <property type="evidence" value="ECO:0007669"/>
    <property type="project" value="InterPro"/>
</dbReference>
<keyword evidence="3" id="KW-0479">Metal-binding</keyword>
<evidence type="ECO:0000313" key="10">
    <source>
        <dbReference type="Proteomes" id="UP001283361"/>
    </source>
</evidence>
<keyword evidence="4" id="KW-0378">Hydrolase</keyword>
<dbReference type="PROSITE" id="PS00149">
    <property type="entry name" value="SULFATASE_2"/>
    <property type="match status" value="1"/>
</dbReference>
<dbReference type="PANTHER" id="PTHR10342:SF274">
    <property type="entry name" value="ARYLSULFATASE B"/>
    <property type="match status" value="1"/>
</dbReference>
<dbReference type="PANTHER" id="PTHR10342">
    <property type="entry name" value="ARYLSULFATASE"/>
    <property type="match status" value="1"/>
</dbReference>
<dbReference type="InterPro" id="IPR047115">
    <property type="entry name" value="ARSB"/>
</dbReference>
<organism evidence="9 10">
    <name type="scientific">Elysia crispata</name>
    <name type="common">lettuce slug</name>
    <dbReference type="NCBI Taxonomy" id="231223"/>
    <lineage>
        <taxon>Eukaryota</taxon>
        <taxon>Metazoa</taxon>
        <taxon>Spiralia</taxon>
        <taxon>Lophotrochozoa</taxon>
        <taxon>Mollusca</taxon>
        <taxon>Gastropoda</taxon>
        <taxon>Heterobranchia</taxon>
        <taxon>Euthyneura</taxon>
        <taxon>Panpulmonata</taxon>
        <taxon>Sacoglossa</taxon>
        <taxon>Placobranchoidea</taxon>
        <taxon>Plakobranchidae</taxon>
        <taxon>Elysia</taxon>
    </lineage>
</organism>
<evidence type="ECO:0000259" key="8">
    <source>
        <dbReference type="Pfam" id="PF00884"/>
    </source>
</evidence>
<evidence type="ECO:0000256" key="6">
    <source>
        <dbReference type="ARBA" id="ARBA00023180"/>
    </source>
</evidence>
<accession>A0AAE0Y6T4</accession>
<dbReference type="CDD" id="cd16029">
    <property type="entry name" value="4-S"/>
    <property type="match status" value="1"/>
</dbReference>
<dbReference type="InterPro" id="IPR024607">
    <property type="entry name" value="Sulfatase_CS"/>
</dbReference>
<comment type="caution">
    <text evidence="9">The sequence shown here is derived from an EMBL/GenBank/DDBJ whole genome shotgun (WGS) entry which is preliminary data.</text>
</comment>